<evidence type="ECO:0000256" key="7">
    <source>
        <dbReference type="ARBA" id="ARBA00022958"/>
    </source>
</evidence>
<dbReference type="GO" id="GO:0005886">
    <property type="term" value="C:plasma membrane"/>
    <property type="evidence" value="ECO:0007669"/>
    <property type="project" value="TreeGrafter"/>
</dbReference>
<evidence type="ECO:0000256" key="10">
    <source>
        <dbReference type="ARBA" id="ARBA00023136"/>
    </source>
</evidence>
<keyword evidence="4" id="KW-0633">Potassium transport</keyword>
<dbReference type="AlphaFoldDB" id="A0A914KRE4"/>
<keyword evidence="5 12" id="KW-0812">Transmembrane</keyword>
<accession>A0A914KRE4</accession>
<feature type="transmembrane region" description="Helical" evidence="13">
    <location>
        <begin position="127"/>
        <end position="144"/>
    </location>
</feature>
<sequence>MFLPRSSISSKMFPLLSDKKSGQTRRSLLLMGVTFLYLVAGAIIFSLFEYEEDERSRQEVTAKRRLMQQKYKFSKKDYAQLENIVVQSIPFSAGRQWQFLGSLYFCTVVISTIGYGHSTPNTRAGRLFCMVYALGGIPLGLVTFQSLCISLETTDGFPEGLVNFFVPTLIIVGERINHIIKTMLVQIQKCLFKNKKWLSKWQIKSRHLLFVSFSIGCITIAVATGVFHKQESWSIFDSAYYCMISLSTIGFGDFVPAQTNERLMKEPGYVLFTLIFLLFGLAIFSACINLLILEFMAYNADIVTARSRLKRMISIKMSTSFRLVTSSQKISIISKQEKPKSWRQLKQSMAIRRRKKERPQAARKIGFFVEKIEEDNEEIKNKRNSPSLSILRDIYKCHYWTHQKKFCARRLPTPYIEHLVRYSADEKYYY</sequence>
<evidence type="ECO:0000256" key="13">
    <source>
        <dbReference type="SAM" id="Phobius"/>
    </source>
</evidence>
<dbReference type="Gene3D" id="1.10.287.70">
    <property type="match status" value="1"/>
</dbReference>
<keyword evidence="9 12" id="KW-0406">Ion transport</keyword>
<evidence type="ECO:0000256" key="1">
    <source>
        <dbReference type="ARBA" id="ARBA00004141"/>
    </source>
</evidence>
<feature type="transmembrane region" description="Helical" evidence="13">
    <location>
        <begin position="97"/>
        <end position="115"/>
    </location>
</feature>
<dbReference type="GO" id="GO:0022841">
    <property type="term" value="F:potassium ion leak channel activity"/>
    <property type="evidence" value="ECO:0007669"/>
    <property type="project" value="TreeGrafter"/>
</dbReference>
<evidence type="ECO:0000256" key="8">
    <source>
        <dbReference type="ARBA" id="ARBA00022989"/>
    </source>
</evidence>
<dbReference type="SUPFAM" id="SSF81324">
    <property type="entry name" value="Voltage-gated potassium channels"/>
    <property type="match status" value="2"/>
</dbReference>
<dbReference type="Pfam" id="PF07885">
    <property type="entry name" value="Ion_trans_2"/>
    <property type="match status" value="2"/>
</dbReference>
<evidence type="ECO:0000256" key="9">
    <source>
        <dbReference type="ARBA" id="ARBA00023065"/>
    </source>
</evidence>
<keyword evidence="11 12" id="KW-0407">Ion channel</keyword>
<dbReference type="GO" id="GO:0015271">
    <property type="term" value="F:outward rectifier potassium channel activity"/>
    <property type="evidence" value="ECO:0007669"/>
    <property type="project" value="TreeGrafter"/>
</dbReference>
<dbReference type="PANTHER" id="PTHR11003">
    <property type="entry name" value="POTASSIUM CHANNEL, SUBFAMILY K"/>
    <property type="match status" value="1"/>
</dbReference>
<comment type="subcellular location">
    <subcellularLocation>
        <location evidence="1">Membrane</location>
        <topology evidence="1">Multi-pass membrane protein</topology>
    </subcellularLocation>
</comment>
<evidence type="ECO:0000256" key="11">
    <source>
        <dbReference type="ARBA" id="ARBA00023303"/>
    </source>
</evidence>
<dbReference type="WBParaSite" id="Minc3s00085g04053">
    <property type="protein sequence ID" value="Minc3s00085g04053"/>
    <property type="gene ID" value="Minc3s00085g04053"/>
</dbReference>
<dbReference type="PRINTS" id="PR01095">
    <property type="entry name" value="TASKCHANNEL"/>
</dbReference>
<dbReference type="GO" id="GO:0030322">
    <property type="term" value="P:stabilization of membrane potential"/>
    <property type="evidence" value="ECO:0007669"/>
    <property type="project" value="TreeGrafter"/>
</dbReference>
<keyword evidence="6" id="KW-0631">Potassium channel</keyword>
<keyword evidence="15" id="KW-1185">Reference proteome</keyword>
<protein>
    <submittedName>
        <fullName evidence="16">Potassium channel domain-containing protein</fullName>
    </submittedName>
</protein>
<reference evidence="16" key="1">
    <citation type="submission" date="2022-11" db="UniProtKB">
        <authorList>
            <consortium name="WormBaseParasite"/>
        </authorList>
    </citation>
    <scope>IDENTIFICATION</scope>
</reference>
<keyword evidence="7" id="KW-0630">Potassium</keyword>
<dbReference type="PRINTS" id="PR01333">
    <property type="entry name" value="2POREKCHANEL"/>
</dbReference>
<feature type="transmembrane region" description="Helical" evidence="13">
    <location>
        <begin position="269"/>
        <end position="292"/>
    </location>
</feature>
<name>A0A914KRE4_MELIC</name>
<evidence type="ECO:0000256" key="5">
    <source>
        <dbReference type="ARBA" id="ARBA00022692"/>
    </source>
</evidence>
<dbReference type="Proteomes" id="UP000887563">
    <property type="component" value="Unplaced"/>
</dbReference>
<feature type="transmembrane region" description="Helical" evidence="13">
    <location>
        <begin position="208"/>
        <end position="226"/>
    </location>
</feature>
<evidence type="ECO:0000256" key="3">
    <source>
        <dbReference type="ARBA" id="ARBA00022448"/>
    </source>
</evidence>
<evidence type="ECO:0000256" key="2">
    <source>
        <dbReference type="ARBA" id="ARBA00006666"/>
    </source>
</evidence>
<evidence type="ECO:0000256" key="4">
    <source>
        <dbReference type="ARBA" id="ARBA00022538"/>
    </source>
</evidence>
<keyword evidence="10 13" id="KW-0472">Membrane</keyword>
<dbReference type="InterPro" id="IPR003280">
    <property type="entry name" value="2pore_dom_K_chnl"/>
</dbReference>
<evidence type="ECO:0000313" key="16">
    <source>
        <dbReference type="WBParaSite" id="Minc3s00085g04053"/>
    </source>
</evidence>
<dbReference type="InterPro" id="IPR003092">
    <property type="entry name" value="2pore_dom_K_chnl_TASK"/>
</dbReference>
<feature type="transmembrane region" description="Helical" evidence="13">
    <location>
        <begin position="28"/>
        <end position="48"/>
    </location>
</feature>
<evidence type="ECO:0000259" key="14">
    <source>
        <dbReference type="Pfam" id="PF07885"/>
    </source>
</evidence>
<organism evidence="15 16">
    <name type="scientific">Meloidogyne incognita</name>
    <name type="common">Southern root-knot nematode worm</name>
    <name type="synonym">Oxyuris incognita</name>
    <dbReference type="NCBI Taxonomy" id="6306"/>
    <lineage>
        <taxon>Eukaryota</taxon>
        <taxon>Metazoa</taxon>
        <taxon>Ecdysozoa</taxon>
        <taxon>Nematoda</taxon>
        <taxon>Chromadorea</taxon>
        <taxon>Rhabditida</taxon>
        <taxon>Tylenchina</taxon>
        <taxon>Tylenchomorpha</taxon>
        <taxon>Tylenchoidea</taxon>
        <taxon>Meloidogynidae</taxon>
        <taxon>Meloidogyninae</taxon>
        <taxon>Meloidogyne</taxon>
        <taxon>Meloidogyne incognita group</taxon>
    </lineage>
</organism>
<proteinExistence type="inferred from homology"/>
<evidence type="ECO:0000256" key="12">
    <source>
        <dbReference type="RuleBase" id="RU003857"/>
    </source>
</evidence>
<comment type="similarity">
    <text evidence="2 12">Belongs to the two pore domain potassium channel (TC 1.A.1.8) family.</text>
</comment>
<keyword evidence="3 12" id="KW-0813">Transport</keyword>
<dbReference type="InterPro" id="IPR013099">
    <property type="entry name" value="K_chnl_dom"/>
</dbReference>
<feature type="domain" description="Potassium channel" evidence="14">
    <location>
        <begin position="94"/>
        <end position="147"/>
    </location>
</feature>
<evidence type="ECO:0000313" key="15">
    <source>
        <dbReference type="Proteomes" id="UP000887563"/>
    </source>
</evidence>
<feature type="domain" description="Potassium channel" evidence="14">
    <location>
        <begin position="218"/>
        <end position="291"/>
    </location>
</feature>
<keyword evidence="8 13" id="KW-1133">Transmembrane helix</keyword>
<dbReference type="PANTHER" id="PTHR11003:SF172">
    <property type="entry name" value="TWO PORE POTASSIUM CHANNEL PROTEIN SUP-9"/>
    <property type="match status" value="1"/>
</dbReference>
<feature type="transmembrane region" description="Helical" evidence="13">
    <location>
        <begin position="164"/>
        <end position="187"/>
    </location>
</feature>
<evidence type="ECO:0000256" key="6">
    <source>
        <dbReference type="ARBA" id="ARBA00022826"/>
    </source>
</evidence>